<reference evidence="1 2" key="1">
    <citation type="journal article" date="2018" name="PLoS Genet.">
        <title>Population sequencing reveals clonal diversity and ancestral inbreeding in the grapevine cultivar Chardonnay.</title>
        <authorList>
            <person name="Roach M.J."/>
            <person name="Johnson D.L."/>
            <person name="Bohlmann J."/>
            <person name="van Vuuren H.J."/>
            <person name="Jones S.J."/>
            <person name="Pretorius I.S."/>
            <person name="Schmidt S.A."/>
            <person name="Borneman A.R."/>
        </authorList>
    </citation>
    <scope>NUCLEOTIDE SEQUENCE [LARGE SCALE GENOMIC DNA]</scope>
    <source>
        <strain evidence="2">cv. Chardonnay</strain>
        <tissue evidence="1">Leaf</tissue>
    </source>
</reference>
<gene>
    <name evidence="1" type="ORF">CK203_004472</name>
</gene>
<dbReference type="PANTHER" id="PTHR46890">
    <property type="entry name" value="NON-LTR RETROLELEMENT REVERSE TRANSCRIPTASE-LIKE PROTEIN-RELATED"/>
    <property type="match status" value="1"/>
</dbReference>
<dbReference type="EMBL" id="QGNW01000007">
    <property type="protein sequence ID" value="RVX20354.1"/>
    <property type="molecule type" value="Genomic_DNA"/>
</dbReference>
<sequence>MKGFPYGHMAFGERCQESGEKLNISPLRVCPMEEKIDQKGAGDFFLLEEGRDDRAEKEGDDEESWRIRERKDCFERVTEKKRKCQKPSRFDRELKKLEWSMNYGGTKEDRGHQEAATRGFVVFWDNRVLQMVEMEVGNLQFLVDLRTAMIVSIGVFQVSRDFNMIRFPTERSRGSRMSPAMRRFSKGAIQVVLARPISDHSLILLDRGGMRKGPTPFRFENIGGEQNFPRTIADPGDWKPGRDGLNFERLEEVEVEGLEKPFSKDEVFEALAGCCREKAPGPEVLIPKKEWAEDLKDFRPISLVGGLYKWLAKVMANRLKRVLAKVISMSQNAFVEGRHIMNAVLIANEAIDSILKRLKANLEKNELIPIDRVENMEELADEFGYNVRNFPSTYLGMPLGAPFKSIGAWDGIEERL</sequence>
<name>A0A438KGN7_VITVI</name>
<protein>
    <submittedName>
        <fullName evidence="1">Uncharacterized protein</fullName>
    </submittedName>
</protein>
<dbReference type="PANTHER" id="PTHR46890:SF50">
    <property type="entry name" value="RNA-DIRECTED DNA POLYMERASE, EUKARYOTA, REVERSE TRANSCRIPTASE ZINC-BINDING DOMAIN PROTEIN-RELATED"/>
    <property type="match status" value="1"/>
</dbReference>
<dbReference type="InterPro" id="IPR052343">
    <property type="entry name" value="Retrotransposon-Effector_Assoc"/>
</dbReference>
<organism evidence="1 2">
    <name type="scientific">Vitis vinifera</name>
    <name type="common">Grape</name>
    <dbReference type="NCBI Taxonomy" id="29760"/>
    <lineage>
        <taxon>Eukaryota</taxon>
        <taxon>Viridiplantae</taxon>
        <taxon>Streptophyta</taxon>
        <taxon>Embryophyta</taxon>
        <taxon>Tracheophyta</taxon>
        <taxon>Spermatophyta</taxon>
        <taxon>Magnoliopsida</taxon>
        <taxon>eudicotyledons</taxon>
        <taxon>Gunneridae</taxon>
        <taxon>Pentapetalae</taxon>
        <taxon>rosids</taxon>
        <taxon>Vitales</taxon>
        <taxon>Vitaceae</taxon>
        <taxon>Viteae</taxon>
        <taxon>Vitis</taxon>
    </lineage>
</organism>
<accession>A0A438KGN7</accession>
<dbReference type="Proteomes" id="UP000288805">
    <property type="component" value="Unassembled WGS sequence"/>
</dbReference>
<dbReference type="AlphaFoldDB" id="A0A438KGN7"/>
<evidence type="ECO:0000313" key="1">
    <source>
        <dbReference type="EMBL" id="RVX20354.1"/>
    </source>
</evidence>
<evidence type="ECO:0000313" key="2">
    <source>
        <dbReference type="Proteomes" id="UP000288805"/>
    </source>
</evidence>
<comment type="caution">
    <text evidence="1">The sequence shown here is derived from an EMBL/GenBank/DDBJ whole genome shotgun (WGS) entry which is preliminary data.</text>
</comment>
<proteinExistence type="predicted"/>